<evidence type="ECO:0000313" key="2">
    <source>
        <dbReference type="Proteomes" id="UP001430953"/>
    </source>
</evidence>
<dbReference type="Proteomes" id="UP001430953">
    <property type="component" value="Unassembled WGS sequence"/>
</dbReference>
<keyword evidence="2" id="KW-1185">Reference proteome</keyword>
<dbReference type="AlphaFoldDB" id="A0AAW2FM49"/>
<evidence type="ECO:0000313" key="1">
    <source>
        <dbReference type="EMBL" id="KAL0115050.1"/>
    </source>
</evidence>
<protein>
    <submittedName>
        <fullName evidence="1">Uncharacterized protein</fullName>
    </submittedName>
</protein>
<proteinExistence type="predicted"/>
<accession>A0AAW2FM49</accession>
<reference evidence="1 2" key="1">
    <citation type="submission" date="2023-03" db="EMBL/GenBank/DDBJ databases">
        <title>High recombination rates correlate with genetic variation in Cardiocondyla obscurior ants.</title>
        <authorList>
            <person name="Errbii M."/>
        </authorList>
    </citation>
    <scope>NUCLEOTIDE SEQUENCE [LARGE SCALE GENOMIC DNA]</scope>
    <source>
        <strain evidence="1">Alpha-2009</strain>
        <tissue evidence="1">Whole body</tissue>
    </source>
</reference>
<sequence length="120" mass="13617">MYYKMIRTVDVCRSVLSSENRKQYNITLRPASSRFVTKVSEKTGRDKSVKVSLHGMHEVGINFLLIFGSLFARANCVKYQSFPDLHHKLIVNSSQTHREANVPLPSSLGTHFTAFSRGSR</sequence>
<gene>
    <name evidence="1" type="ORF">PUN28_010550</name>
</gene>
<organism evidence="1 2">
    <name type="scientific">Cardiocondyla obscurior</name>
    <dbReference type="NCBI Taxonomy" id="286306"/>
    <lineage>
        <taxon>Eukaryota</taxon>
        <taxon>Metazoa</taxon>
        <taxon>Ecdysozoa</taxon>
        <taxon>Arthropoda</taxon>
        <taxon>Hexapoda</taxon>
        <taxon>Insecta</taxon>
        <taxon>Pterygota</taxon>
        <taxon>Neoptera</taxon>
        <taxon>Endopterygota</taxon>
        <taxon>Hymenoptera</taxon>
        <taxon>Apocrita</taxon>
        <taxon>Aculeata</taxon>
        <taxon>Formicoidea</taxon>
        <taxon>Formicidae</taxon>
        <taxon>Myrmicinae</taxon>
        <taxon>Cardiocondyla</taxon>
    </lineage>
</organism>
<comment type="caution">
    <text evidence="1">The sequence shown here is derived from an EMBL/GenBank/DDBJ whole genome shotgun (WGS) entry which is preliminary data.</text>
</comment>
<name>A0AAW2FM49_9HYME</name>
<dbReference type="EMBL" id="JADYXP020000010">
    <property type="protein sequence ID" value="KAL0115050.1"/>
    <property type="molecule type" value="Genomic_DNA"/>
</dbReference>